<feature type="domain" description="Cache" evidence="7">
    <location>
        <begin position="47"/>
        <end position="288"/>
    </location>
</feature>
<proteinExistence type="predicted"/>
<dbReference type="GO" id="GO:0005886">
    <property type="term" value="C:plasma membrane"/>
    <property type="evidence" value="ECO:0007669"/>
    <property type="project" value="UniProtKB-SubCell"/>
</dbReference>
<sequence>MSTKKVFITIGIAFSIFLMTLPLVSYKFLKNAVEVEVFNHLVTVRELLKSQIEGYFADRFGDIDVLARNPVTGQGFSRLSKAFHASGLDGPQYTKMADLYQPLMEHYLTDYGYVNIYFVDKDGDVFFSAIREEFTGTNLLTGRYKQFSIGQVFARGFDGIAFEDYTWHEEMQEFTSYFAAPVYDGQMLLGVLIIEIPFSHLDAIMTHRAGLGETGEMYLVGDDGFMRSNSRFSEKPTILQKEVDTEATREALDGIVGQKIIEDYRGVPALSAYTALDLKFVNWALIVEIEEKEALAAIHTVEKRVIILGSLITCITFLYIYLVNKKKNQQIIADSLSKGSKT</sequence>
<name>A0A941W143_9BACT</name>
<evidence type="ECO:0000256" key="6">
    <source>
        <dbReference type="SAM" id="Phobius"/>
    </source>
</evidence>
<feature type="transmembrane region" description="Helical" evidence="6">
    <location>
        <begin position="6"/>
        <end position="24"/>
    </location>
</feature>
<accession>A0A941W143</accession>
<feature type="transmembrane region" description="Helical" evidence="6">
    <location>
        <begin position="305"/>
        <end position="322"/>
    </location>
</feature>
<evidence type="ECO:0000313" key="8">
    <source>
        <dbReference type="EMBL" id="MBS1257750.1"/>
    </source>
</evidence>
<evidence type="ECO:0000256" key="5">
    <source>
        <dbReference type="ARBA" id="ARBA00023136"/>
    </source>
</evidence>
<dbReference type="CDD" id="cd18774">
    <property type="entry name" value="PDC2_HK_sensor"/>
    <property type="match status" value="1"/>
</dbReference>
<keyword evidence="4 6" id="KW-1133">Transmembrane helix</keyword>
<evidence type="ECO:0000256" key="1">
    <source>
        <dbReference type="ARBA" id="ARBA00004651"/>
    </source>
</evidence>
<reference evidence="8" key="1">
    <citation type="journal article" date="2021" name="ISME J.">
        <title>Fine-scale metabolic discontinuity in a stratified prokaryote microbiome of a Red Sea deep halocline.</title>
        <authorList>
            <person name="Michoud G."/>
            <person name="Ngugi D.K."/>
            <person name="Barozzi A."/>
            <person name="Merlino G."/>
            <person name="Calleja M.L."/>
            <person name="Delgado-Huertas A."/>
            <person name="Moran X.A.G."/>
            <person name="Daffonchio D."/>
        </authorList>
    </citation>
    <scope>NUCLEOTIDE SEQUENCE</scope>
    <source>
        <strain evidence="8">SuakinDeep_MAG55_1</strain>
    </source>
</reference>
<dbReference type="EMBL" id="JAANXD010000035">
    <property type="protein sequence ID" value="MBS1257750.1"/>
    <property type="molecule type" value="Genomic_DNA"/>
</dbReference>
<dbReference type="AlphaFoldDB" id="A0A941W143"/>
<evidence type="ECO:0000256" key="3">
    <source>
        <dbReference type="ARBA" id="ARBA00022692"/>
    </source>
</evidence>
<comment type="caution">
    <text evidence="8">The sequence shown here is derived from an EMBL/GenBank/DDBJ whole genome shotgun (WGS) entry which is preliminary data.</text>
</comment>
<keyword evidence="5 6" id="KW-0472">Membrane</keyword>
<comment type="subcellular location">
    <subcellularLocation>
        <location evidence="1">Cell membrane</location>
        <topology evidence="1">Multi-pass membrane protein</topology>
    </subcellularLocation>
</comment>
<organism evidence="8 9">
    <name type="scientific">Candidatus Scalindua arabica</name>
    <dbReference type="NCBI Taxonomy" id="1127984"/>
    <lineage>
        <taxon>Bacteria</taxon>
        <taxon>Pseudomonadati</taxon>
        <taxon>Planctomycetota</taxon>
        <taxon>Candidatus Brocadiia</taxon>
        <taxon>Candidatus Brocadiales</taxon>
        <taxon>Candidatus Scalinduaceae</taxon>
        <taxon>Candidatus Scalindua</taxon>
    </lineage>
</organism>
<evidence type="ECO:0000256" key="2">
    <source>
        <dbReference type="ARBA" id="ARBA00022475"/>
    </source>
</evidence>
<dbReference type="InterPro" id="IPR033479">
    <property type="entry name" value="dCache_1"/>
</dbReference>
<evidence type="ECO:0000256" key="4">
    <source>
        <dbReference type="ARBA" id="ARBA00022989"/>
    </source>
</evidence>
<dbReference type="Proteomes" id="UP000722750">
    <property type="component" value="Unassembled WGS sequence"/>
</dbReference>
<keyword evidence="3 6" id="KW-0812">Transmembrane</keyword>
<gene>
    <name evidence="8" type="ORF">MAG551_00797</name>
</gene>
<protein>
    <recommendedName>
        <fullName evidence="7">Cache domain-containing protein</fullName>
    </recommendedName>
</protein>
<keyword evidence="2" id="KW-1003">Cell membrane</keyword>
<dbReference type="Pfam" id="PF02743">
    <property type="entry name" value="dCache_1"/>
    <property type="match status" value="1"/>
</dbReference>
<dbReference type="Gene3D" id="3.30.450.20">
    <property type="entry name" value="PAS domain"/>
    <property type="match status" value="1"/>
</dbReference>
<evidence type="ECO:0000259" key="7">
    <source>
        <dbReference type="Pfam" id="PF02743"/>
    </source>
</evidence>
<evidence type="ECO:0000313" key="9">
    <source>
        <dbReference type="Proteomes" id="UP000722750"/>
    </source>
</evidence>